<evidence type="ECO:0000313" key="3">
    <source>
        <dbReference type="Proteomes" id="UP001152876"/>
    </source>
</evidence>
<gene>
    <name evidence="2" type="ORF">H010_17201</name>
</gene>
<keyword evidence="1" id="KW-0812">Transmembrane</keyword>
<accession>A0A9X4NT91</accession>
<proteinExistence type="predicted"/>
<protein>
    <submittedName>
        <fullName evidence="2">Uncharacterized protein</fullName>
    </submittedName>
</protein>
<feature type="transmembrane region" description="Helical" evidence="1">
    <location>
        <begin position="21"/>
        <end position="42"/>
    </location>
</feature>
<organism evidence="2 3">
    <name type="scientific">Hydrogenophaga taeniospiralis CCUG 15921</name>
    <dbReference type="NCBI Taxonomy" id="1281780"/>
    <lineage>
        <taxon>Bacteria</taxon>
        <taxon>Pseudomonadati</taxon>
        <taxon>Pseudomonadota</taxon>
        <taxon>Betaproteobacteria</taxon>
        <taxon>Burkholderiales</taxon>
        <taxon>Comamonadaceae</taxon>
        <taxon>Hydrogenophaga</taxon>
    </lineage>
</organism>
<dbReference type="AlphaFoldDB" id="A0A9X4NT91"/>
<name>A0A9X4NT91_9BURK</name>
<dbReference type="RefSeq" id="WP_068166931.1">
    <property type="nucleotide sequence ID" value="NZ_AOGK01000016.1"/>
</dbReference>
<sequence>MRVMPRARPPTPAPRRRHRGLGLLEVLLFIAIVGGLATVGYLEWRERSALQSSRQERASLSQADTAVITFATVMRRLPCPDTDRDGLEDCGGGAQKGWLPSVSLKLAGADAGVGVAQLRYLVQRGATAYDLAVLGDDWRPLEYDDGATTFAAMRDTVGNGGSYQANILTLPDLCQRVGEGAVATFGAGMAHVTASPLRAVAYALVHPGLEDTDGDGSLFDGVNGAAGNTVEDPDRSPLLSSYDDVVRERSFASLQSAFHCQPLAQSIDTVALGLDVVNQVDDMREDNIDAAERAVIFAALGAAITAVELTASVVEAASDTGNAVAEATLCGATLGLAVNACAAFPQHIASAVLAGVSTAANIATIALNVTAAIMAGNALVLADNSRPPASVSCPVPDVSAALAASLDEWNKAKAEVTRLEGEVAQKQTDLANANTTKTDAINALYFWVRYGGSSSDLDGTVTLLVNGSNTWNQEDLDYDEAQATRTLYQTEYDSWSDIVVRYNNMLTNRTTLIPQVEAEIAALDILIAAETDQTAKEALQLQRSNKQGELALLNDVTTLTSERDNGIVKRDQAYVNLQAAIAAEASALAVLNGALASYQTAYANLANGSLGPYNFYYPPLTFIACTTKPLPAPACTSGSYSTSPFVLSAMQDLYGSGGDTGSTQPHADSKYMRPLTIQRELDGLNAQLTAAREMEVDTKKRYDDLKAQADNPPACNLTGTGVTPWSPTTAADLLINVDVKGGTR</sequence>
<dbReference type="EMBL" id="AOGK01000016">
    <property type="protein sequence ID" value="MDG5977002.1"/>
    <property type="molecule type" value="Genomic_DNA"/>
</dbReference>
<evidence type="ECO:0000313" key="2">
    <source>
        <dbReference type="EMBL" id="MDG5977002.1"/>
    </source>
</evidence>
<evidence type="ECO:0000256" key="1">
    <source>
        <dbReference type="SAM" id="Phobius"/>
    </source>
</evidence>
<keyword evidence="1" id="KW-0472">Membrane</keyword>
<keyword evidence="1" id="KW-1133">Transmembrane helix</keyword>
<keyword evidence="3" id="KW-1185">Reference proteome</keyword>
<dbReference type="Proteomes" id="UP001152876">
    <property type="component" value="Unassembled WGS sequence"/>
</dbReference>
<comment type="caution">
    <text evidence="2">The sequence shown here is derived from an EMBL/GenBank/DDBJ whole genome shotgun (WGS) entry which is preliminary data.</text>
</comment>
<reference evidence="2" key="1">
    <citation type="submission" date="2013-01" db="EMBL/GenBank/DDBJ databases">
        <title>Genome draft of Hydrogenophaga taeniospiralis 2K1.</title>
        <authorList>
            <person name="Gomila M."/>
            <person name="Lalucat J."/>
        </authorList>
    </citation>
    <scope>NUCLEOTIDE SEQUENCE</scope>
    <source>
        <strain evidence="2">CCUG 15921</strain>
    </source>
</reference>